<name>A0A5X4PE49_SALET</name>
<proteinExistence type="predicted"/>
<protein>
    <submittedName>
        <fullName evidence="2">Uncharacterized protein</fullName>
    </submittedName>
</protein>
<evidence type="ECO:0000313" key="2">
    <source>
        <dbReference type="EMBL" id="EBZ8648464.1"/>
    </source>
</evidence>
<organism evidence="2">
    <name type="scientific">Salmonella enterica subsp. enterica serovar Hull</name>
    <dbReference type="NCBI Taxonomy" id="1403564"/>
    <lineage>
        <taxon>Bacteria</taxon>
        <taxon>Pseudomonadati</taxon>
        <taxon>Pseudomonadota</taxon>
        <taxon>Gammaproteobacteria</taxon>
        <taxon>Enterobacterales</taxon>
        <taxon>Enterobacteriaceae</taxon>
        <taxon>Salmonella</taxon>
    </lineage>
</organism>
<dbReference type="AlphaFoldDB" id="A0A5X4PE49"/>
<sequence>MNTNDKSIPTARELQLRLGETILQRIRFNLAWYALRFFMPELFQLTGVSKSLILLNLSRKETRSAVLRPLDLADSSDGDPGKGPRFRQQGLLFRY</sequence>
<reference evidence="2" key="1">
    <citation type="submission" date="2018-11" db="EMBL/GenBank/DDBJ databases">
        <authorList>
            <person name="Ashton P.M."/>
            <person name="Dallman T."/>
            <person name="Nair S."/>
            <person name="De Pinna E."/>
            <person name="Peters T."/>
            <person name="Grant K."/>
        </authorList>
    </citation>
    <scope>NUCLEOTIDE SEQUENCE</scope>
    <source>
        <strain evidence="2">638096</strain>
    </source>
</reference>
<dbReference type="EMBL" id="AAHSMS010000010">
    <property type="protein sequence ID" value="EBZ8648464.1"/>
    <property type="molecule type" value="Genomic_DNA"/>
</dbReference>
<comment type="caution">
    <text evidence="2">The sequence shown here is derived from an EMBL/GenBank/DDBJ whole genome shotgun (WGS) entry which is preliminary data.</text>
</comment>
<accession>A0A5X4PE49</accession>
<evidence type="ECO:0000256" key="1">
    <source>
        <dbReference type="SAM" id="MobiDB-lite"/>
    </source>
</evidence>
<feature type="region of interest" description="Disordered" evidence="1">
    <location>
        <begin position="73"/>
        <end position="95"/>
    </location>
</feature>
<gene>
    <name evidence="2" type="ORF">EHB58_09590</name>
</gene>